<dbReference type="Gene3D" id="2.60.40.1500">
    <property type="entry name" value="Glycosyl hydrolase domain, family 39"/>
    <property type="match status" value="1"/>
</dbReference>
<keyword evidence="2" id="KW-0378">Hydrolase</keyword>
<dbReference type="InterPro" id="IPR017853">
    <property type="entry name" value="GH"/>
</dbReference>
<dbReference type="GO" id="GO:0003940">
    <property type="term" value="F:L-iduronidase activity"/>
    <property type="evidence" value="ECO:0007669"/>
    <property type="project" value="TreeGrafter"/>
</dbReference>
<evidence type="ECO:0000256" key="2">
    <source>
        <dbReference type="ARBA" id="ARBA00022801"/>
    </source>
</evidence>
<comment type="caution">
    <text evidence="7">The sequence shown here is derived from an EMBL/GenBank/DDBJ whole genome shotgun (WGS) entry which is preliminary data.</text>
</comment>
<dbReference type="EMBL" id="NEDP02005506">
    <property type="protein sequence ID" value="OWF39847.1"/>
    <property type="molecule type" value="Genomic_DNA"/>
</dbReference>
<comment type="similarity">
    <text evidence="1">Belongs to the glycosyl hydrolase 39 family.</text>
</comment>
<sequence>MKLNLALIGSVPHKGIHQVRIHWLLDLVKVVGFEKKGYEPHAVKDSKGSYSDDRKGDNPVYDFSMLDEFLWILFENNLKPGFELMGSPSGFFTDFKNRKQVVLWKELVYQTAKRYIGIFGISYVKSWNFETWNEPDCGDFDNVSMSVQGFLNYYDACSEGLLAASSELVLGGPADGCDRNGHTHYSDGFLDHIVNGHNYFTGETGVRLDFLSYHRKGNSQTQNIINGEIKTAEKIMVKFPALARKPFYNDEADPLVEWSKSENWRADATYAAMVTKVIVQHQNIILRGGVQWEQRKFNFSLLSNDNAFLSWYPFQFTERTLNARFQINNTNPPHTQLLRKPVHSVMVLLSLLGNRQLSVNFSENNSKGHQVQNDSFIGAIASSYSPKWTDIRDSSQTSVLLYNSNDTRSSPNHTVNINIRVIGSFFEHDFNDTMIVGYTVDNDAKTGNVYGVWSKFGKPKYPSLQQLQVLRKHEGPHRFLLTKFDKSSKSMEVSLPQPSVKVLHFCTKPRDPPGQVTSVLFYNVTAGQVLIGWSDIHVTTKCILTYEVEFSCQDVYGTYIRVNKYDIIVTAFTFAPSLLFEDRKVMGYYRVRGVDYWGRGGKYSIPAKYPS</sequence>
<dbReference type="SUPFAM" id="SSF51445">
    <property type="entry name" value="(Trans)glycosidases"/>
    <property type="match status" value="1"/>
</dbReference>
<feature type="domain" description="Alpha-L-iduronidase C-terminal" evidence="6">
    <location>
        <begin position="517"/>
        <end position="610"/>
    </location>
</feature>
<dbReference type="PROSITE" id="PS01027">
    <property type="entry name" value="GLYCOSYL_HYDROL_F39"/>
    <property type="match status" value="1"/>
</dbReference>
<evidence type="ECO:0000256" key="3">
    <source>
        <dbReference type="ARBA" id="ARBA00023295"/>
    </source>
</evidence>
<dbReference type="InterPro" id="IPR049166">
    <property type="entry name" value="GH39_cat"/>
</dbReference>
<evidence type="ECO:0000259" key="5">
    <source>
        <dbReference type="Pfam" id="PF01229"/>
    </source>
</evidence>
<feature type="domain" description="Glycosyl hydrolases family 39 N-terminal catalytic" evidence="5">
    <location>
        <begin position="7"/>
        <end position="477"/>
    </location>
</feature>
<reference evidence="7 8" key="1">
    <citation type="journal article" date="2017" name="Nat. Ecol. Evol.">
        <title>Scallop genome provides insights into evolution of bilaterian karyotype and development.</title>
        <authorList>
            <person name="Wang S."/>
            <person name="Zhang J."/>
            <person name="Jiao W."/>
            <person name="Li J."/>
            <person name="Xun X."/>
            <person name="Sun Y."/>
            <person name="Guo X."/>
            <person name="Huan P."/>
            <person name="Dong B."/>
            <person name="Zhang L."/>
            <person name="Hu X."/>
            <person name="Sun X."/>
            <person name="Wang J."/>
            <person name="Zhao C."/>
            <person name="Wang Y."/>
            <person name="Wang D."/>
            <person name="Huang X."/>
            <person name="Wang R."/>
            <person name="Lv J."/>
            <person name="Li Y."/>
            <person name="Zhang Z."/>
            <person name="Liu B."/>
            <person name="Lu W."/>
            <person name="Hui Y."/>
            <person name="Liang J."/>
            <person name="Zhou Z."/>
            <person name="Hou R."/>
            <person name="Li X."/>
            <person name="Liu Y."/>
            <person name="Li H."/>
            <person name="Ning X."/>
            <person name="Lin Y."/>
            <person name="Zhao L."/>
            <person name="Xing Q."/>
            <person name="Dou J."/>
            <person name="Li Y."/>
            <person name="Mao J."/>
            <person name="Guo H."/>
            <person name="Dou H."/>
            <person name="Li T."/>
            <person name="Mu C."/>
            <person name="Jiang W."/>
            <person name="Fu Q."/>
            <person name="Fu X."/>
            <person name="Miao Y."/>
            <person name="Liu J."/>
            <person name="Yu Q."/>
            <person name="Li R."/>
            <person name="Liao H."/>
            <person name="Li X."/>
            <person name="Kong Y."/>
            <person name="Jiang Z."/>
            <person name="Chourrout D."/>
            <person name="Li R."/>
            <person name="Bao Z."/>
        </authorList>
    </citation>
    <scope>NUCLEOTIDE SEQUENCE [LARGE SCALE GENOMIC DNA]</scope>
    <source>
        <strain evidence="7 8">PY_sf001</strain>
    </source>
</reference>
<organism evidence="7 8">
    <name type="scientific">Mizuhopecten yessoensis</name>
    <name type="common">Japanese scallop</name>
    <name type="synonym">Patinopecten yessoensis</name>
    <dbReference type="NCBI Taxonomy" id="6573"/>
    <lineage>
        <taxon>Eukaryota</taxon>
        <taxon>Metazoa</taxon>
        <taxon>Spiralia</taxon>
        <taxon>Lophotrochozoa</taxon>
        <taxon>Mollusca</taxon>
        <taxon>Bivalvia</taxon>
        <taxon>Autobranchia</taxon>
        <taxon>Pteriomorphia</taxon>
        <taxon>Pectinida</taxon>
        <taxon>Pectinoidea</taxon>
        <taxon>Pectinidae</taxon>
        <taxon>Mizuhopecten</taxon>
    </lineage>
</organism>
<dbReference type="Pfam" id="PF01229">
    <property type="entry name" value="Glyco_hydro_39"/>
    <property type="match status" value="1"/>
</dbReference>
<evidence type="ECO:0000313" key="8">
    <source>
        <dbReference type="Proteomes" id="UP000242188"/>
    </source>
</evidence>
<dbReference type="InterPro" id="IPR013783">
    <property type="entry name" value="Ig-like_fold"/>
</dbReference>
<evidence type="ECO:0000259" key="6">
    <source>
        <dbReference type="Pfam" id="PF21200"/>
    </source>
</evidence>
<dbReference type="Gene3D" id="2.60.40.10">
    <property type="entry name" value="Immunoglobulins"/>
    <property type="match status" value="1"/>
</dbReference>
<dbReference type="InterPro" id="IPR049167">
    <property type="entry name" value="GH39_C"/>
</dbReference>
<dbReference type="Proteomes" id="UP000242188">
    <property type="component" value="Unassembled WGS sequence"/>
</dbReference>
<accession>A0A210PTK7</accession>
<gene>
    <name evidence="7" type="ORF">KP79_PYT25159</name>
</gene>
<evidence type="ECO:0000256" key="4">
    <source>
        <dbReference type="PIRSR" id="PIRSR600514-1"/>
    </source>
</evidence>
<dbReference type="InterPro" id="IPR049165">
    <property type="entry name" value="GH39_as"/>
</dbReference>
<keyword evidence="3" id="KW-0326">Glycosidase</keyword>
<evidence type="ECO:0000313" key="7">
    <source>
        <dbReference type="EMBL" id="OWF39847.1"/>
    </source>
</evidence>
<dbReference type="SUPFAM" id="SSF51011">
    <property type="entry name" value="Glycosyl hydrolase domain"/>
    <property type="match status" value="1"/>
</dbReference>
<evidence type="ECO:0000256" key="1">
    <source>
        <dbReference type="ARBA" id="ARBA00008875"/>
    </source>
</evidence>
<dbReference type="PANTHER" id="PTHR12631">
    <property type="entry name" value="ALPHA-L-IDURONIDASE"/>
    <property type="match status" value="1"/>
</dbReference>
<dbReference type="STRING" id="6573.A0A210PTK7"/>
<dbReference type="Pfam" id="PF21200">
    <property type="entry name" value="Glyco_hydro_39_C"/>
    <property type="match status" value="1"/>
</dbReference>
<keyword evidence="8" id="KW-1185">Reference proteome</keyword>
<dbReference type="AlphaFoldDB" id="A0A210PTK7"/>
<dbReference type="PRINTS" id="PR00745">
    <property type="entry name" value="GLHYDRLASE39"/>
</dbReference>
<feature type="active site" description="Proton donor" evidence="4">
    <location>
        <position position="134"/>
    </location>
</feature>
<proteinExistence type="inferred from homology"/>
<dbReference type="Gene3D" id="3.20.20.80">
    <property type="entry name" value="Glycosidases"/>
    <property type="match status" value="1"/>
</dbReference>
<protein>
    <submittedName>
        <fullName evidence="7">Alpha-L-iduronidase</fullName>
    </submittedName>
</protein>
<dbReference type="GO" id="GO:0005975">
    <property type="term" value="P:carbohydrate metabolic process"/>
    <property type="evidence" value="ECO:0007669"/>
    <property type="project" value="InterPro"/>
</dbReference>
<name>A0A210PTK7_MIZYE</name>
<dbReference type="InterPro" id="IPR000514">
    <property type="entry name" value="Glyco_hydro_39"/>
</dbReference>
<dbReference type="InterPro" id="IPR051923">
    <property type="entry name" value="Glycosyl_Hydrolase_39"/>
</dbReference>
<dbReference type="PANTHER" id="PTHR12631:SF8">
    <property type="entry name" value="ALPHA-L-IDURONIDASE"/>
    <property type="match status" value="1"/>
</dbReference>